<evidence type="ECO:0000313" key="1">
    <source>
        <dbReference type="EMBL" id="CAI9590515.1"/>
    </source>
</evidence>
<keyword evidence="2" id="KW-1185">Reference proteome</keyword>
<dbReference type="Proteomes" id="UP001162483">
    <property type="component" value="Unassembled WGS sequence"/>
</dbReference>
<organism evidence="1 2">
    <name type="scientific">Staurois parvus</name>
    <dbReference type="NCBI Taxonomy" id="386267"/>
    <lineage>
        <taxon>Eukaryota</taxon>
        <taxon>Metazoa</taxon>
        <taxon>Chordata</taxon>
        <taxon>Craniata</taxon>
        <taxon>Vertebrata</taxon>
        <taxon>Euteleostomi</taxon>
        <taxon>Amphibia</taxon>
        <taxon>Batrachia</taxon>
        <taxon>Anura</taxon>
        <taxon>Neobatrachia</taxon>
        <taxon>Ranoidea</taxon>
        <taxon>Ranidae</taxon>
        <taxon>Staurois</taxon>
    </lineage>
</organism>
<proteinExistence type="predicted"/>
<gene>
    <name evidence="1" type="ORF">SPARVUS_LOCUS11053706</name>
</gene>
<accession>A0ABN9F0B3</accession>
<evidence type="ECO:0000313" key="2">
    <source>
        <dbReference type="Proteomes" id="UP001162483"/>
    </source>
</evidence>
<comment type="caution">
    <text evidence="1">The sequence shown here is derived from an EMBL/GenBank/DDBJ whole genome shotgun (WGS) entry which is preliminary data.</text>
</comment>
<protein>
    <submittedName>
        <fullName evidence="1">Uncharacterized protein</fullName>
    </submittedName>
</protein>
<sequence length="19" mass="2001">MVGLDGLLRSALVCARDVL</sequence>
<name>A0ABN9F0B3_9NEOB</name>
<reference evidence="1" key="1">
    <citation type="submission" date="2023-05" db="EMBL/GenBank/DDBJ databases">
        <authorList>
            <person name="Stuckert A."/>
        </authorList>
    </citation>
    <scope>NUCLEOTIDE SEQUENCE</scope>
</reference>
<dbReference type="EMBL" id="CATNWA010016167">
    <property type="protein sequence ID" value="CAI9590515.1"/>
    <property type="molecule type" value="Genomic_DNA"/>
</dbReference>